<dbReference type="EMBL" id="CP032094">
    <property type="protein sequence ID" value="AXY03569.1"/>
    <property type="molecule type" value="Genomic_DNA"/>
</dbReference>
<evidence type="ECO:0000313" key="2">
    <source>
        <dbReference type="Proteomes" id="UP000262832"/>
    </source>
</evidence>
<sequence>MKIAFLHTVRSNIALFQPYIDDLLPTSNIQISHFLEESLLDQAIESTPSQAVNNSQNITCAQSIESVVHAYIKNIARQGFDLIVCTCSSIGEYAETTSGLSAKVVRIDRAMAEKAVRFRHLYILAAAESTVSPTYKLVCQSAEKTPLSVCEMIHVTIVPHAWQHYSNGDHSAYITSISKAIESTLENAPSNSVIILAQASMAPAATFSHPFIPILTSPIDGIQSLLRYIK</sequence>
<keyword evidence="2" id="KW-1185">Reference proteome</keyword>
<name>A0ABM6Z0J1_9VIBR</name>
<accession>A0ABM6Z0J1</accession>
<evidence type="ECO:0008006" key="3">
    <source>
        <dbReference type="Google" id="ProtNLM"/>
    </source>
</evidence>
<organism evidence="1 2">
    <name type="scientific">Vibrio alfacsensis</name>
    <dbReference type="NCBI Taxonomy" id="1074311"/>
    <lineage>
        <taxon>Bacteria</taxon>
        <taxon>Pseudomonadati</taxon>
        <taxon>Pseudomonadota</taxon>
        <taxon>Gammaproteobacteria</taxon>
        <taxon>Vibrionales</taxon>
        <taxon>Vibrionaceae</taxon>
        <taxon>Vibrio</taxon>
    </lineage>
</organism>
<protein>
    <recommendedName>
        <fullName evidence="3">Arylsulfatase</fullName>
    </recommendedName>
</protein>
<proteinExistence type="predicted"/>
<evidence type="ECO:0000313" key="1">
    <source>
        <dbReference type="EMBL" id="AXY03569.1"/>
    </source>
</evidence>
<dbReference type="RefSeq" id="WP_128813455.1">
    <property type="nucleotide sequence ID" value="NZ_CP032094.1"/>
</dbReference>
<dbReference type="Proteomes" id="UP000262832">
    <property type="component" value="Chromosome II"/>
</dbReference>
<gene>
    <name evidence="1" type="ORF">D1115_22250</name>
</gene>
<reference evidence="1 2" key="1">
    <citation type="submission" date="2018-08" db="EMBL/GenBank/DDBJ databases">
        <title>Genomic taxonomy of the Vibrionaceae family.</title>
        <authorList>
            <person name="Gomez-Gil B."/>
            <person name="Tanaka M."/>
            <person name="Sawabe T."/>
            <person name="Enciso-Ibarra K."/>
        </authorList>
    </citation>
    <scope>NUCLEOTIDE SEQUENCE [LARGE SCALE GENOMIC DNA]</scope>
    <source>
        <strain evidence="1 2">CAIM 1831</strain>
    </source>
</reference>